<feature type="compositionally biased region" description="Basic and acidic residues" evidence="1">
    <location>
        <begin position="247"/>
        <end position="259"/>
    </location>
</feature>
<sequence>GRARRGRQPVRGRGERADAAGEVPHRGGHPRGHHRHPGHRHGPARRIAAVHRRGHRPARQRHPRRAHHLVLEHRQRGQGGRERPGHGEPGGLHLHHGDQRIAHRQRRADRGRTDPPLDPDGHRPRPGELGGVGHFGEQRVRGQLDQHPALRRHPVEQHRHGAVARHPGHLGHRRGQHLRRGPDRAHPSLERKRLVLRAFRRQHRVRPGAGGLEQPPGEHLPVGRVGGRAGRLVHRGRPGHRAARQARRLDEDEHPREHAAAPGVGLVGQRRVRHRRRGRAPSLRRDVVVAGDAARRHGRLLRRVGFVVQRRVRGGRSGQGVPLRRLDVDRHAAPDAEPAVWRVGHLAQQRVRRRAGGRDLPVERLAVDHGGGPGPAGVRLLGPHGHRRLRGPERLADPAPV</sequence>
<accession>A0A6J4MWI0</accession>
<feature type="non-terminal residue" evidence="2">
    <location>
        <position position="401"/>
    </location>
</feature>
<gene>
    <name evidence="2" type="ORF">AVDCRST_MAG89-4133</name>
</gene>
<feature type="compositionally biased region" description="Basic residues" evidence="1">
    <location>
        <begin position="1"/>
        <end position="10"/>
    </location>
</feature>
<feature type="compositionally biased region" description="Basic and acidic residues" evidence="1">
    <location>
        <begin position="69"/>
        <end position="86"/>
    </location>
</feature>
<feature type="compositionally biased region" description="Basic and acidic residues" evidence="1">
    <location>
        <begin position="12"/>
        <end position="25"/>
    </location>
</feature>
<feature type="region of interest" description="Disordered" evidence="1">
    <location>
        <begin position="1"/>
        <end position="135"/>
    </location>
</feature>
<feature type="compositionally biased region" description="Basic and acidic residues" evidence="1">
    <location>
        <begin position="108"/>
        <end position="126"/>
    </location>
</feature>
<feature type="compositionally biased region" description="Basic residues" evidence="1">
    <location>
        <begin position="231"/>
        <end position="246"/>
    </location>
</feature>
<name>A0A6J4MWI0_9BACT</name>
<feature type="compositionally biased region" description="Basic residues" evidence="1">
    <location>
        <begin position="26"/>
        <end position="68"/>
    </location>
</feature>
<evidence type="ECO:0000313" key="2">
    <source>
        <dbReference type="EMBL" id="CAA9366403.1"/>
    </source>
</evidence>
<proteinExistence type="predicted"/>
<reference evidence="2" key="1">
    <citation type="submission" date="2020-02" db="EMBL/GenBank/DDBJ databases">
        <authorList>
            <person name="Meier V. D."/>
        </authorList>
    </citation>
    <scope>NUCLEOTIDE SEQUENCE</scope>
    <source>
        <strain evidence="2">AVDCRST_MAG89</strain>
    </source>
</reference>
<protein>
    <submittedName>
        <fullName evidence="2">Uncharacterized protein</fullName>
    </submittedName>
</protein>
<evidence type="ECO:0000256" key="1">
    <source>
        <dbReference type="SAM" id="MobiDB-lite"/>
    </source>
</evidence>
<feature type="compositionally biased region" description="Basic and acidic residues" evidence="1">
    <location>
        <begin position="390"/>
        <end position="401"/>
    </location>
</feature>
<dbReference type="EMBL" id="CADCTV010000864">
    <property type="protein sequence ID" value="CAA9366403.1"/>
    <property type="molecule type" value="Genomic_DNA"/>
</dbReference>
<feature type="region of interest" description="Disordered" evidence="1">
    <location>
        <begin position="159"/>
        <end position="185"/>
    </location>
</feature>
<feature type="region of interest" description="Disordered" evidence="1">
    <location>
        <begin position="366"/>
        <end position="401"/>
    </location>
</feature>
<feature type="non-terminal residue" evidence="2">
    <location>
        <position position="1"/>
    </location>
</feature>
<feature type="region of interest" description="Disordered" evidence="1">
    <location>
        <begin position="229"/>
        <end position="261"/>
    </location>
</feature>
<dbReference type="AlphaFoldDB" id="A0A6J4MWI0"/>
<feature type="compositionally biased region" description="Basic residues" evidence="1">
    <location>
        <begin position="160"/>
        <end position="179"/>
    </location>
</feature>
<organism evidence="2">
    <name type="scientific">uncultured Gemmatimonadota bacterium</name>
    <dbReference type="NCBI Taxonomy" id="203437"/>
    <lineage>
        <taxon>Bacteria</taxon>
        <taxon>Pseudomonadati</taxon>
        <taxon>Gemmatimonadota</taxon>
        <taxon>environmental samples</taxon>
    </lineage>
</organism>